<dbReference type="EMBL" id="DVJP01000018">
    <property type="protein sequence ID" value="HIS75553.1"/>
    <property type="molecule type" value="Genomic_DNA"/>
</dbReference>
<reference evidence="1" key="1">
    <citation type="submission" date="2020-10" db="EMBL/GenBank/DDBJ databases">
        <authorList>
            <person name="Gilroy R."/>
        </authorList>
    </citation>
    <scope>NUCLEOTIDE SEQUENCE</scope>
    <source>
        <strain evidence="1">CHK199-13235</strain>
    </source>
</reference>
<dbReference type="SUPFAM" id="SSF48371">
    <property type="entry name" value="ARM repeat"/>
    <property type="match status" value="1"/>
</dbReference>
<dbReference type="PANTHER" id="PTHR34070:SF1">
    <property type="entry name" value="DNA ALKYLATION REPAIR PROTEIN"/>
    <property type="match status" value="1"/>
</dbReference>
<evidence type="ECO:0000313" key="2">
    <source>
        <dbReference type="Proteomes" id="UP000824002"/>
    </source>
</evidence>
<dbReference type="InterPro" id="IPR016024">
    <property type="entry name" value="ARM-type_fold"/>
</dbReference>
<gene>
    <name evidence="1" type="ORF">IAB51_01965</name>
</gene>
<dbReference type="InterPro" id="IPR014825">
    <property type="entry name" value="DNA_alkylation"/>
</dbReference>
<comment type="caution">
    <text evidence="1">The sequence shown here is derived from an EMBL/GenBank/DDBJ whole genome shotgun (WGS) entry which is preliminary data.</text>
</comment>
<name>A0A9D1FKS9_9FIRM</name>
<dbReference type="Gene3D" id="1.25.10.90">
    <property type="match status" value="1"/>
</dbReference>
<dbReference type="CDD" id="cd06561">
    <property type="entry name" value="AlkD_like"/>
    <property type="match status" value="1"/>
</dbReference>
<dbReference type="Proteomes" id="UP000824002">
    <property type="component" value="Unassembled WGS sequence"/>
</dbReference>
<proteinExistence type="predicted"/>
<protein>
    <submittedName>
        <fullName evidence="1">DNA alkylation repair protein</fullName>
    </submittedName>
</protein>
<dbReference type="Pfam" id="PF08713">
    <property type="entry name" value="DNA_alkylation"/>
    <property type="match status" value="1"/>
</dbReference>
<reference evidence="1" key="2">
    <citation type="journal article" date="2021" name="PeerJ">
        <title>Extensive microbial diversity within the chicken gut microbiome revealed by metagenomics and culture.</title>
        <authorList>
            <person name="Gilroy R."/>
            <person name="Ravi A."/>
            <person name="Getino M."/>
            <person name="Pursley I."/>
            <person name="Horton D.L."/>
            <person name="Alikhan N.F."/>
            <person name="Baker D."/>
            <person name="Gharbi K."/>
            <person name="Hall N."/>
            <person name="Watson M."/>
            <person name="Adriaenssens E.M."/>
            <person name="Foster-Nyarko E."/>
            <person name="Jarju S."/>
            <person name="Secka A."/>
            <person name="Antonio M."/>
            <person name="Oren A."/>
            <person name="Chaudhuri R.R."/>
            <person name="La Ragione R."/>
            <person name="Hildebrand F."/>
            <person name="Pallen M.J."/>
        </authorList>
    </citation>
    <scope>NUCLEOTIDE SEQUENCE</scope>
    <source>
        <strain evidence="1">CHK199-13235</strain>
    </source>
</reference>
<sequence>MREEIRIRIQEAAEPQYRDFSAKLLPAGTDLQGVRLPALRKMAGEIVKSGRWREYLEEYFQAKDCWFEEDMLAGFCIGGAKLPIEERMEYIRRFRPRIRNWSVCDSFCVSLKAVSKNREEFWPLVLESLGMEEEFSVRMGAALILDHYKTEEWADRALGCLGGITHPGYYAQMAAAWALAEFYLDFPGKTLPLLQSGKIPPEILRKTLQKIRESRRPSPEEKARLKEILEVAP</sequence>
<organism evidence="1 2">
    <name type="scientific">Candidatus Merdivicinus excrementipullorum</name>
    <dbReference type="NCBI Taxonomy" id="2840867"/>
    <lineage>
        <taxon>Bacteria</taxon>
        <taxon>Bacillati</taxon>
        <taxon>Bacillota</taxon>
        <taxon>Clostridia</taxon>
        <taxon>Eubacteriales</taxon>
        <taxon>Oscillospiraceae</taxon>
        <taxon>Oscillospiraceae incertae sedis</taxon>
        <taxon>Candidatus Merdivicinus</taxon>
    </lineage>
</organism>
<dbReference type="AlphaFoldDB" id="A0A9D1FKS9"/>
<evidence type="ECO:0000313" key="1">
    <source>
        <dbReference type="EMBL" id="HIS75553.1"/>
    </source>
</evidence>
<dbReference type="PANTHER" id="PTHR34070">
    <property type="entry name" value="ARMADILLO-TYPE FOLD"/>
    <property type="match status" value="1"/>
</dbReference>
<accession>A0A9D1FKS9</accession>